<organism evidence="1 2">
    <name type="scientific">Oryza sativa subsp. japonica</name>
    <name type="common">Rice</name>
    <dbReference type="NCBI Taxonomy" id="39947"/>
    <lineage>
        <taxon>Eukaryota</taxon>
        <taxon>Viridiplantae</taxon>
        <taxon>Streptophyta</taxon>
        <taxon>Embryophyta</taxon>
        <taxon>Tracheophyta</taxon>
        <taxon>Spermatophyta</taxon>
        <taxon>Magnoliopsida</taxon>
        <taxon>Liliopsida</taxon>
        <taxon>Poales</taxon>
        <taxon>Poaceae</taxon>
        <taxon>BOP clade</taxon>
        <taxon>Oryzoideae</taxon>
        <taxon>Oryzeae</taxon>
        <taxon>Oryzinae</taxon>
        <taxon>Oryza</taxon>
        <taxon>Oryza sativa</taxon>
    </lineage>
</organism>
<dbReference type="KEGG" id="dosa:Os04g0659200"/>
<gene>
    <name evidence="1" type="ordered locus">Os04g0659200</name>
</gene>
<protein>
    <submittedName>
        <fullName evidence="1">Os04g0659200 protein</fullName>
    </submittedName>
</protein>
<accession>C7J0X3</accession>
<dbReference type="Proteomes" id="UP000000763">
    <property type="component" value="Chromosome 4"/>
</dbReference>
<sequence length="193" mass="22481">HNPPAVVSQRHVYGEISICHAVHGQNDFRNQPSLYGRLGHRVNTNSSCGCWQKIEYGRRIDCNAGAGQIITFANSVFRNLEIVRHLFMECPFTQQVWRDIGRKIRLSRFLNMTIDDTLLNWWREQTDEAEKLQQKRLRSVFLATLWEIWIERNNCIFRGTESTPPALASKIIDELHLWEMAGAKGVQCIMLRE</sequence>
<feature type="non-terminal residue" evidence="1">
    <location>
        <position position="1"/>
    </location>
</feature>
<dbReference type="PANTHER" id="PTHR33116">
    <property type="entry name" value="REVERSE TRANSCRIPTASE ZINC-BINDING DOMAIN-CONTAINING PROTEIN-RELATED-RELATED"/>
    <property type="match status" value="1"/>
</dbReference>
<dbReference type="AlphaFoldDB" id="C7J0X3"/>
<name>C7J0X3_ORYSJ</name>
<evidence type="ECO:0000313" key="1">
    <source>
        <dbReference type="EMBL" id="BAH92858.1"/>
    </source>
</evidence>
<reference evidence="1 2" key="1">
    <citation type="journal article" date="2005" name="Nature">
        <title>The map-based sequence of the rice genome.</title>
        <authorList>
            <consortium name="International rice genome sequencing project (IRGSP)"/>
            <person name="Matsumoto T."/>
            <person name="Wu J."/>
            <person name="Kanamori H."/>
            <person name="Katayose Y."/>
            <person name="Fujisawa M."/>
            <person name="Namiki N."/>
            <person name="Mizuno H."/>
            <person name="Yamamoto K."/>
            <person name="Antonio B.A."/>
            <person name="Baba T."/>
            <person name="Sakata K."/>
            <person name="Nagamura Y."/>
            <person name="Aoki H."/>
            <person name="Arikawa K."/>
            <person name="Arita K."/>
            <person name="Bito T."/>
            <person name="Chiden Y."/>
            <person name="Fujitsuka N."/>
            <person name="Fukunaka R."/>
            <person name="Hamada M."/>
            <person name="Harada C."/>
            <person name="Hayashi A."/>
            <person name="Hijishita S."/>
            <person name="Honda M."/>
            <person name="Hosokawa S."/>
            <person name="Ichikawa Y."/>
            <person name="Idonuma A."/>
            <person name="Iijima M."/>
            <person name="Ikeda M."/>
            <person name="Ikeno M."/>
            <person name="Ito K."/>
            <person name="Ito S."/>
            <person name="Ito T."/>
            <person name="Ito Y."/>
            <person name="Ito Y."/>
            <person name="Iwabuchi A."/>
            <person name="Kamiya K."/>
            <person name="Karasawa W."/>
            <person name="Kurita K."/>
            <person name="Katagiri S."/>
            <person name="Kikuta A."/>
            <person name="Kobayashi H."/>
            <person name="Kobayashi N."/>
            <person name="Machita K."/>
            <person name="Maehara T."/>
            <person name="Masukawa M."/>
            <person name="Mizubayashi T."/>
            <person name="Mukai Y."/>
            <person name="Nagasaki H."/>
            <person name="Nagata Y."/>
            <person name="Naito S."/>
            <person name="Nakashima M."/>
            <person name="Nakama Y."/>
            <person name="Nakamichi Y."/>
            <person name="Nakamura M."/>
            <person name="Meguro A."/>
            <person name="Negishi M."/>
            <person name="Ohta I."/>
            <person name="Ohta T."/>
            <person name="Okamoto M."/>
            <person name="Ono N."/>
            <person name="Saji S."/>
            <person name="Sakaguchi M."/>
            <person name="Sakai K."/>
            <person name="Shibata M."/>
            <person name="Shimokawa T."/>
            <person name="Song J."/>
            <person name="Takazaki Y."/>
            <person name="Terasawa K."/>
            <person name="Tsugane M."/>
            <person name="Tsuji K."/>
            <person name="Ueda S."/>
            <person name="Waki K."/>
            <person name="Yamagata H."/>
            <person name="Yamamoto M."/>
            <person name="Yamamoto S."/>
            <person name="Yamane H."/>
            <person name="Yoshiki S."/>
            <person name="Yoshihara R."/>
            <person name="Yukawa K."/>
            <person name="Zhong H."/>
            <person name="Yano M."/>
            <person name="Yuan Q."/>
            <person name="Ouyang S."/>
            <person name="Liu J."/>
            <person name="Jones K.M."/>
            <person name="Gansberger K."/>
            <person name="Moffat K."/>
            <person name="Hill J."/>
            <person name="Bera J."/>
            <person name="Fadrosh D."/>
            <person name="Jin S."/>
            <person name="Johri S."/>
            <person name="Kim M."/>
            <person name="Overton L."/>
            <person name="Reardon M."/>
            <person name="Tsitrin T."/>
            <person name="Vuong H."/>
            <person name="Weaver B."/>
            <person name="Ciecko A."/>
            <person name="Tallon L."/>
            <person name="Jackson J."/>
            <person name="Pai G."/>
            <person name="Aken S.V."/>
            <person name="Utterback T."/>
            <person name="Reidmuller S."/>
            <person name="Feldblyum T."/>
            <person name="Hsiao J."/>
            <person name="Zismann V."/>
            <person name="Iobst S."/>
            <person name="de Vazeille A.R."/>
            <person name="Buell C.R."/>
            <person name="Ying K."/>
            <person name="Li Y."/>
            <person name="Lu T."/>
            <person name="Huang Y."/>
            <person name="Zhao Q."/>
            <person name="Feng Q."/>
            <person name="Zhang L."/>
            <person name="Zhu J."/>
            <person name="Weng Q."/>
            <person name="Mu J."/>
            <person name="Lu Y."/>
            <person name="Fan D."/>
            <person name="Liu Y."/>
            <person name="Guan J."/>
            <person name="Zhang Y."/>
            <person name="Yu S."/>
            <person name="Liu X."/>
            <person name="Zhang Y."/>
            <person name="Hong G."/>
            <person name="Han B."/>
            <person name="Choisne N."/>
            <person name="Demange N."/>
            <person name="Orjeda G."/>
            <person name="Samain S."/>
            <person name="Cattolico L."/>
            <person name="Pelletier E."/>
            <person name="Couloux A."/>
            <person name="Segurens B."/>
            <person name="Wincker P."/>
            <person name="D'Hont A."/>
            <person name="Scarpelli C."/>
            <person name="Weissenbach J."/>
            <person name="Salanoubat M."/>
            <person name="Quetier F."/>
            <person name="Yu Y."/>
            <person name="Kim H.R."/>
            <person name="Rambo T."/>
            <person name="Currie J."/>
            <person name="Collura K."/>
            <person name="Luo M."/>
            <person name="Yang T."/>
            <person name="Ammiraju J.S.S."/>
            <person name="Engler F."/>
            <person name="Soderlund C."/>
            <person name="Wing R.A."/>
            <person name="Palmer L.E."/>
            <person name="de la Bastide M."/>
            <person name="Spiegel L."/>
            <person name="Nascimento L."/>
            <person name="Zutavern T."/>
            <person name="O'Shaughnessy A."/>
            <person name="Dike S."/>
            <person name="Dedhia N."/>
            <person name="Preston R."/>
            <person name="Balija V."/>
            <person name="McCombie W.R."/>
            <person name="Chow T."/>
            <person name="Chen H."/>
            <person name="Chung M."/>
            <person name="Chen C."/>
            <person name="Shaw J."/>
            <person name="Wu H."/>
            <person name="Hsiao K."/>
            <person name="Chao Y."/>
            <person name="Chu M."/>
            <person name="Cheng C."/>
            <person name="Hour A."/>
            <person name="Lee P."/>
            <person name="Lin S."/>
            <person name="Lin Y."/>
            <person name="Liou J."/>
            <person name="Liu S."/>
            <person name="Hsing Y."/>
            <person name="Raghuvanshi S."/>
            <person name="Mohanty A."/>
            <person name="Bharti A.K."/>
            <person name="Gaur A."/>
            <person name="Gupta V."/>
            <person name="Kumar D."/>
            <person name="Ravi V."/>
            <person name="Vij S."/>
            <person name="Kapur A."/>
            <person name="Khurana P."/>
            <person name="Khurana P."/>
            <person name="Khurana J.P."/>
            <person name="Tyagi A.K."/>
            <person name="Gaikwad K."/>
            <person name="Singh A."/>
            <person name="Dalal V."/>
            <person name="Srivastava S."/>
            <person name="Dixit A."/>
            <person name="Pal A.K."/>
            <person name="Ghazi I.A."/>
            <person name="Yadav M."/>
            <person name="Pandit A."/>
            <person name="Bhargava A."/>
            <person name="Sureshbabu K."/>
            <person name="Batra K."/>
            <person name="Sharma T.R."/>
            <person name="Mohapatra T."/>
            <person name="Singh N.K."/>
            <person name="Messing J."/>
            <person name="Nelson A.B."/>
            <person name="Fuks G."/>
            <person name="Kavchok S."/>
            <person name="Keizer G."/>
            <person name="Linton E."/>
            <person name="Llaca V."/>
            <person name="Song R."/>
            <person name="Tanyolac B."/>
            <person name="Young S."/>
            <person name="Ho-Il K."/>
            <person name="Hahn J.H."/>
            <person name="Sangsakoo G."/>
            <person name="Vanavichit A."/>
            <person name="de Mattos Luiz.A.T."/>
            <person name="Zimmer P.D."/>
            <person name="Malone G."/>
            <person name="Dellagostin O."/>
            <person name="de Oliveira A.C."/>
            <person name="Bevan M."/>
            <person name="Bancroft I."/>
            <person name="Minx P."/>
            <person name="Cordum H."/>
            <person name="Wilson R."/>
            <person name="Cheng Z."/>
            <person name="Jin W."/>
            <person name="Jiang J."/>
            <person name="Leong S.A."/>
            <person name="Iwama H."/>
            <person name="Gojobori T."/>
            <person name="Itoh T."/>
            <person name="Niimura Y."/>
            <person name="Fujii Y."/>
            <person name="Habara T."/>
            <person name="Sakai H."/>
            <person name="Sato Y."/>
            <person name="Wilson G."/>
            <person name="Kumar K."/>
            <person name="McCouch S."/>
            <person name="Juretic N."/>
            <person name="Hoen D."/>
            <person name="Wright S."/>
            <person name="Bruskiewich R."/>
            <person name="Bureau T."/>
            <person name="Miyao A."/>
            <person name="Hirochika H."/>
            <person name="Nishikawa T."/>
            <person name="Kadowaki K."/>
            <person name="Sugiura M."/>
            <person name="Burr B."/>
            <person name="Sasaki T."/>
        </authorList>
    </citation>
    <scope>NUCLEOTIDE SEQUENCE [LARGE SCALE GENOMIC DNA]</scope>
    <source>
        <strain evidence="2">cv. Nipponbare</strain>
    </source>
</reference>
<proteinExistence type="predicted"/>
<dbReference type="EMBL" id="AP008210">
    <property type="protein sequence ID" value="BAH92858.1"/>
    <property type="molecule type" value="Genomic_DNA"/>
</dbReference>
<evidence type="ECO:0000313" key="2">
    <source>
        <dbReference type="Proteomes" id="UP000000763"/>
    </source>
</evidence>
<reference evidence="2" key="2">
    <citation type="journal article" date="2008" name="Nucleic Acids Res.">
        <title>The rice annotation project database (RAP-DB): 2008 update.</title>
        <authorList>
            <consortium name="The rice annotation project (RAP)"/>
        </authorList>
    </citation>
    <scope>GENOME REANNOTATION</scope>
    <source>
        <strain evidence="2">cv. Nipponbare</strain>
    </source>
</reference>
<dbReference type="HOGENOM" id="CLU_000680_31_0_1"/>
<dbReference type="PANTHER" id="PTHR33116:SF87">
    <property type="entry name" value="OS01G0158850 PROTEIN"/>
    <property type="match status" value="1"/>
</dbReference>